<feature type="transmembrane region" description="Helical" evidence="1">
    <location>
        <begin position="186"/>
        <end position="210"/>
    </location>
</feature>
<name>A0AAV9JJR7_9PEZI</name>
<keyword evidence="1" id="KW-0472">Membrane</keyword>
<evidence type="ECO:0000313" key="3">
    <source>
        <dbReference type="Proteomes" id="UP001324427"/>
    </source>
</evidence>
<sequence length="265" mass="28899">MATVTVTHEVYKTVCTAWDLSRANSGLLPAATSTALAVSSTIAPTSTATPSTAIVLSLMLPAKIVAITPYVVYSWMGYALEWVLSRSLDIFVGVYYCVLPEAFVLFIVVGWAVSLARWDHRPAHLLESATETTASPAAYPLELRLSDAWSISLLVGVHSVLLRLFHSPPAAWLDVAEFRAIHEVTFGWHSLQTMWIIGCFGLTLIMMFAACEGAKTLWERFRAWSAEQQANAGWIFAAYPTTAKVAEKTVEVHAASGSAVSKFEV</sequence>
<feature type="transmembrane region" description="Helical" evidence="1">
    <location>
        <begin position="53"/>
        <end position="73"/>
    </location>
</feature>
<comment type="caution">
    <text evidence="2">The sequence shown here is derived from an EMBL/GenBank/DDBJ whole genome shotgun (WGS) entry which is preliminary data.</text>
</comment>
<evidence type="ECO:0000256" key="1">
    <source>
        <dbReference type="SAM" id="Phobius"/>
    </source>
</evidence>
<feature type="transmembrane region" description="Helical" evidence="1">
    <location>
        <begin position="93"/>
        <end position="116"/>
    </location>
</feature>
<organism evidence="2 3">
    <name type="scientific">Oleoguttula mirabilis</name>
    <dbReference type="NCBI Taxonomy" id="1507867"/>
    <lineage>
        <taxon>Eukaryota</taxon>
        <taxon>Fungi</taxon>
        <taxon>Dikarya</taxon>
        <taxon>Ascomycota</taxon>
        <taxon>Pezizomycotina</taxon>
        <taxon>Dothideomycetes</taxon>
        <taxon>Dothideomycetidae</taxon>
        <taxon>Mycosphaerellales</taxon>
        <taxon>Teratosphaeriaceae</taxon>
        <taxon>Oleoguttula</taxon>
    </lineage>
</organism>
<evidence type="ECO:0000313" key="2">
    <source>
        <dbReference type="EMBL" id="KAK4545421.1"/>
    </source>
</evidence>
<dbReference type="AlphaFoldDB" id="A0AAV9JJR7"/>
<protein>
    <submittedName>
        <fullName evidence="2">Uncharacterized protein</fullName>
    </submittedName>
</protein>
<keyword evidence="1" id="KW-1133">Transmembrane helix</keyword>
<keyword evidence="1" id="KW-0812">Transmembrane</keyword>
<dbReference type="Proteomes" id="UP001324427">
    <property type="component" value="Unassembled WGS sequence"/>
</dbReference>
<dbReference type="EMBL" id="JAVFHQ010000019">
    <property type="protein sequence ID" value="KAK4545421.1"/>
    <property type="molecule type" value="Genomic_DNA"/>
</dbReference>
<accession>A0AAV9JJR7</accession>
<reference evidence="2 3" key="1">
    <citation type="submission" date="2021-11" db="EMBL/GenBank/DDBJ databases">
        <title>Black yeast isolated from Biological Soil Crust.</title>
        <authorList>
            <person name="Kurbessoian T."/>
        </authorList>
    </citation>
    <scope>NUCLEOTIDE SEQUENCE [LARGE SCALE GENOMIC DNA]</scope>
    <source>
        <strain evidence="2 3">CCFEE 5522</strain>
    </source>
</reference>
<gene>
    <name evidence="2" type="ORF">LTR36_002771</name>
</gene>
<keyword evidence="3" id="KW-1185">Reference proteome</keyword>
<proteinExistence type="predicted"/>